<evidence type="ECO:0000313" key="3">
    <source>
        <dbReference type="EMBL" id="CAL1127182.1"/>
    </source>
</evidence>
<comment type="caution">
    <text evidence="2">The sequence shown here is derived from an EMBL/GenBank/DDBJ whole genome shotgun (WGS) entry which is preliminary data.</text>
</comment>
<feature type="non-terminal residue" evidence="2">
    <location>
        <position position="150"/>
    </location>
</feature>
<evidence type="ECO:0000256" key="1">
    <source>
        <dbReference type="SAM" id="MobiDB-lite"/>
    </source>
</evidence>
<gene>
    <name evidence="2" type="ORF">C1SCF055_LOCUS2262</name>
</gene>
<evidence type="ECO:0000313" key="4">
    <source>
        <dbReference type="Proteomes" id="UP001152797"/>
    </source>
</evidence>
<feature type="non-terminal residue" evidence="2">
    <location>
        <position position="1"/>
    </location>
</feature>
<name>A0A9P1FH83_9DINO</name>
<dbReference type="Proteomes" id="UP001152797">
    <property type="component" value="Unassembled WGS sequence"/>
</dbReference>
<reference evidence="2" key="1">
    <citation type="submission" date="2022-10" db="EMBL/GenBank/DDBJ databases">
        <authorList>
            <person name="Chen Y."/>
            <person name="Dougan E. K."/>
            <person name="Chan C."/>
            <person name="Rhodes N."/>
            <person name="Thang M."/>
        </authorList>
    </citation>
    <scope>NUCLEOTIDE SEQUENCE</scope>
</reference>
<dbReference type="EMBL" id="CAMXCT010000100">
    <property type="protein sequence ID" value="CAI3973807.1"/>
    <property type="molecule type" value="Genomic_DNA"/>
</dbReference>
<sequence length="150" mass="17190">LKIDLQNDFRKRFVHFIPPDGKEHHNVEDDDCAEQPHDAAEPLHGQGEAPDQNQDREPVSAKVVKEKLDELLSGPVRKAIADLREDVAPRDRKDLTRKERYWLLRSHLIFCRKVFANVTEILNSRMADIEFLEENVLLLGAGNFSTGEVP</sequence>
<evidence type="ECO:0000313" key="2">
    <source>
        <dbReference type="EMBL" id="CAI3973807.1"/>
    </source>
</evidence>
<reference evidence="3" key="2">
    <citation type="submission" date="2024-04" db="EMBL/GenBank/DDBJ databases">
        <authorList>
            <person name="Chen Y."/>
            <person name="Shah S."/>
            <person name="Dougan E. K."/>
            <person name="Thang M."/>
            <person name="Chan C."/>
        </authorList>
    </citation>
    <scope>NUCLEOTIDE SEQUENCE [LARGE SCALE GENOMIC DNA]</scope>
</reference>
<dbReference type="EMBL" id="CAMXCT030000100">
    <property type="protein sequence ID" value="CAL4761119.1"/>
    <property type="molecule type" value="Genomic_DNA"/>
</dbReference>
<dbReference type="EMBL" id="CAMXCT020000100">
    <property type="protein sequence ID" value="CAL1127182.1"/>
    <property type="molecule type" value="Genomic_DNA"/>
</dbReference>
<feature type="region of interest" description="Disordered" evidence="1">
    <location>
        <begin position="18"/>
        <end position="60"/>
    </location>
</feature>
<protein>
    <submittedName>
        <fullName evidence="2">Uncharacterized protein</fullName>
    </submittedName>
</protein>
<proteinExistence type="predicted"/>
<keyword evidence="4" id="KW-1185">Reference proteome</keyword>
<accession>A0A9P1FH83</accession>
<dbReference type="AlphaFoldDB" id="A0A9P1FH83"/>
<organism evidence="2">
    <name type="scientific">Cladocopium goreaui</name>
    <dbReference type="NCBI Taxonomy" id="2562237"/>
    <lineage>
        <taxon>Eukaryota</taxon>
        <taxon>Sar</taxon>
        <taxon>Alveolata</taxon>
        <taxon>Dinophyceae</taxon>
        <taxon>Suessiales</taxon>
        <taxon>Symbiodiniaceae</taxon>
        <taxon>Cladocopium</taxon>
    </lineage>
</organism>